<evidence type="ECO:0000313" key="2">
    <source>
        <dbReference type="EMBL" id="GFT49401.1"/>
    </source>
</evidence>
<organism evidence="2 3">
    <name type="scientific">Nephila pilipes</name>
    <name type="common">Giant wood spider</name>
    <name type="synonym">Nephila maculata</name>
    <dbReference type="NCBI Taxonomy" id="299642"/>
    <lineage>
        <taxon>Eukaryota</taxon>
        <taxon>Metazoa</taxon>
        <taxon>Ecdysozoa</taxon>
        <taxon>Arthropoda</taxon>
        <taxon>Chelicerata</taxon>
        <taxon>Arachnida</taxon>
        <taxon>Araneae</taxon>
        <taxon>Araneomorphae</taxon>
        <taxon>Entelegynae</taxon>
        <taxon>Araneoidea</taxon>
        <taxon>Nephilidae</taxon>
        <taxon>Nephila</taxon>
    </lineage>
</organism>
<accession>A0A8X6P3I1</accession>
<gene>
    <name evidence="2" type="ORF">NPIL_1811</name>
</gene>
<evidence type="ECO:0000256" key="1">
    <source>
        <dbReference type="SAM" id="MobiDB-lite"/>
    </source>
</evidence>
<sequence>MDSLNNNRTYIAAKSVHQSHRESKIFFRNITHPVKIRIITRATDCGDDDESQNSLSRNTGVRNHPSLKDVVKDFSPPLFRAGREEENTQTGGQTRQRTQIGSQQKENVKP</sequence>
<reference evidence="2" key="1">
    <citation type="submission" date="2020-08" db="EMBL/GenBank/DDBJ databases">
        <title>Multicomponent nature underlies the extraordinary mechanical properties of spider dragline silk.</title>
        <authorList>
            <person name="Kono N."/>
            <person name="Nakamura H."/>
            <person name="Mori M."/>
            <person name="Yoshida Y."/>
            <person name="Ohtoshi R."/>
            <person name="Malay A.D."/>
            <person name="Moran D.A.P."/>
            <person name="Tomita M."/>
            <person name="Numata K."/>
            <person name="Arakawa K."/>
        </authorList>
    </citation>
    <scope>NUCLEOTIDE SEQUENCE</scope>
</reference>
<dbReference type="Proteomes" id="UP000887013">
    <property type="component" value="Unassembled WGS sequence"/>
</dbReference>
<feature type="region of interest" description="Disordered" evidence="1">
    <location>
        <begin position="42"/>
        <end position="110"/>
    </location>
</feature>
<dbReference type="AlphaFoldDB" id="A0A8X6P3I1"/>
<proteinExistence type="predicted"/>
<dbReference type="EMBL" id="BMAW01016513">
    <property type="protein sequence ID" value="GFT49401.1"/>
    <property type="molecule type" value="Genomic_DNA"/>
</dbReference>
<feature type="compositionally biased region" description="Low complexity" evidence="1">
    <location>
        <begin position="88"/>
        <end position="104"/>
    </location>
</feature>
<feature type="compositionally biased region" description="Polar residues" evidence="1">
    <location>
        <begin position="52"/>
        <end position="61"/>
    </location>
</feature>
<comment type="caution">
    <text evidence="2">The sequence shown here is derived from an EMBL/GenBank/DDBJ whole genome shotgun (WGS) entry which is preliminary data.</text>
</comment>
<evidence type="ECO:0000313" key="3">
    <source>
        <dbReference type="Proteomes" id="UP000887013"/>
    </source>
</evidence>
<protein>
    <submittedName>
        <fullName evidence="2">Uncharacterized protein</fullName>
    </submittedName>
</protein>
<keyword evidence="3" id="KW-1185">Reference proteome</keyword>
<name>A0A8X6P3I1_NEPPI</name>